<protein>
    <submittedName>
        <fullName evidence="1">Uncharacterized protein</fullName>
    </submittedName>
</protein>
<dbReference type="Proteomes" id="UP000641803">
    <property type="component" value="Unassembled WGS sequence"/>
</dbReference>
<evidence type="ECO:0000313" key="1">
    <source>
        <dbReference type="EMBL" id="MBD7951223.1"/>
    </source>
</evidence>
<gene>
    <name evidence="1" type="ORF">H9652_12495</name>
</gene>
<reference evidence="1 2" key="1">
    <citation type="submission" date="2020-08" db="EMBL/GenBank/DDBJ databases">
        <title>A Genomic Blueprint of the Chicken Gut Microbiome.</title>
        <authorList>
            <person name="Gilroy R."/>
            <person name="Ravi A."/>
            <person name="Getino M."/>
            <person name="Pursley I."/>
            <person name="Horton D.L."/>
            <person name="Alikhan N.-F."/>
            <person name="Baker D."/>
            <person name="Gharbi K."/>
            <person name="Hall N."/>
            <person name="Watson M."/>
            <person name="Adriaenssens E.M."/>
            <person name="Foster-Nyarko E."/>
            <person name="Jarju S."/>
            <person name="Secka A."/>
            <person name="Antonio M."/>
            <person name="Oren A."/>
            <person name="Chaudhuri R."/>
            <person name="La Ragione R.M."/>
            <person name="Hildebrand F."/>
            <person name="Pallen M.J."/>
        </authorList>
    </citation>
    <scope>NUCLEOTIDE SEQUENCE [LARGE SCALE GENOMIC DNA]</scope>
    <source>
        <strain evidence="1 2">Sa4CUA1</strain>
    </source>
</reference>
<organism evidence="1 2">
    <name type="scientific">Oerskovia rustica</name>
    <dbReference type="NCBI Taxonomy" id="2762237"/>
    <lineage>
        <taxon>Bacteria</taxon>
        <taxon>Bacillati</taxon>
        <taxon>Actinomycetota</taxon>
        <taxon>Actinomycetes</taxon>
        <taxon>Micrococcales</taxon>
        <taxon>Cellulomonadaceae</taxon>
        <taxon>Oerskovia</taxon>
    </lineage>
</organism>
<accession>A0ABR8RTX5</accession>
<proteinExistence type="predicted"/>
<dbReference type="EMBL" id="JACSQQ010000020">
    <property type="protein sequence ID" value="MBD7951223.1"/>
    <property type="molecule type" value="Genomic_DNA"/>
</dbReference>
<sequence length="286" mass="31823">MRLYDETVNKRDRSLKQSLRQIDLATRATPQWSDDTWRQIGRAGALALSLDPVIQAETGAIVNAAYDARLTGDTKHLEDVFAATSKQTLELLRGVGPVAILEAGLAESRREYEAFMKKLRGSGKPFPDLRHIPEQARSADIPSLASQALSHLPSAVTLREVFARLEDVEDDNRFEEAVEAALLDVEPDSDLASPATEEELSSRQALMELLSALRPDLTGDPDLSRKISRYAGASSVVFYGYLYYFQPDLFVVMRVYLEMFGLGSLISGAMHKFSAPKQRRDSEEQD</sequence>
<dbReference type="RefSeq" id="WP_191796547.1">
    <property type="nucleotide sequence ID" value="NZ_JACSQQ010000020.1"/>
</dbReference>
<name>A0ABR8RTX5_9CELL</name>
<evidence type="ECO:0000313" key="2">
    <source>
        <dbReference type="Proteomes" id="UP000641803"/>
    </source>
</evidence>
<keyword evidence="2" id="KW-1185">Reference proteome</keyword>
<comment type="caution">
    <text evidence="1">The sequence shown here is derived from an EMBL/GenBank/DDBJ whole genome shotgun (WGS) entry which is preliminary data.</text>
</comment>